<feature type="region of interest" description="Disordered" evidence="1">
    <location>
        <begin position="1"/>
        <end position="30"/>
    </location>
</feature>
<proteinExistence type="predicted"/>
<dbReference type="InterPro" id="IPR047589">
    <property type="entry name" value="DUF11_rpt"/>
</dbReference>
<evidence type="ECO:0000259" key="2">
    <source>
        <dbReference type="PROSITE" id="PS50234"/>
    </source>
</evidence>
<dbReference type="PROSITE" id="PS50234">
    <property type="entry name" value="VWFA"/>
    <property type="match status" value="1"/>
</dbReference>
<dbReference type="InterPro" id="IPR051172">
    <property type="entry name" value="Chlamydia_OmcB"/>
</dbReference>
<dbReference type="Proteomes" id="UP000246635">
    <property type="component" value="Unassembled WGS sequence"/>
</dbReference>
<dbReference type="Pfam" id="PF24346">
    <property type="entry name" value="DUF7507"/>
    <property type="match status" value="2"/>
</dbReference>
<evidence type="ECO:0000313" key="4">
    <source>
        <dbReference type="Proteomes" id="UP000246635"/>
    </source>
</evidence>
<sequence length="1470" mass="158764">MEPCSFQGPGKQNPVFIGGYDNPRPTNDPSQPDYWIGSGQSVLFDAALNNGAGGFITASDLVRISKNAVLHSSEECDCVATVTVDIEAHPVAFGYFPPHSLDVIFVLDVTSSMMSNASLKFTQAKRALISTINQLWASNRNTTVTIIPYGRDAFLPVPSPGTGFSYNYLGTLFQWKRSYNPPPSASTYYISQILGYRQNGNISNTVLTQFLTQSAPLVANIEQSLYNFYNYYKIQYSDIYDDAGNPLPDTVLSNYITTVYNPNVSKYSNNPITNIANNTPLSAVQLTYSMNDTGYANNTILQNMVWAIPYSEDTNTEAGMQAAYNLFTTPDFAQSDDPFRRCVILITDGQANRSINPDFSQSYAALGDTDSTFFPDVAGEPWKYFTQLQQTLPTLVAEMSSRSSTFNEIILSSTRVQQVADKLKDPADGNVQIYALGIDISAQSPGPYTRDDVINWMKSWVSAPAFFRESTTTDPQSQIEALLTELVQDVLSLFAGSRLVFHDGINTALFQYVPGTIQIHGVRDGLKLKSPNQPDIIDPADPDFTIYPKAPLLPDVTDNTVVNGTITIDYGVMPLGMLTRDSLTTITLTYQVQSNPFANGDHLHTNTDNQTFVSFIEPNHTKADSSVIDYSAEPQSIFFQTPIIACTCTPFADVSILKVANRSSARPLDEVIYFIEVTNTGTLTLTNLVVDDPLLGVRFTIPSLEPLASFGQSFSFTIPSGTPQGPFTNTASVVSNETPDPQTADASVLIALVPSLLFTKSVNRRVASPGSTVIFTLRIVNNGEVNLNNVHLTDSLLGIDTIIDHIAIGADLTIDLPFVIPEDAAIGSTILNVATIAPEGLPPITVGVDVEVEAVPRLQIEKVADRQQVEPGQTVVFTITVTNNGDTTLTNVRVIDATLGLDTTLPSLFPGQSIPVTVNFLIPLETTPKQYTNTSIASSDQTQPVEASEAVEVLPTPAIGIRKVPDRQTVTLGGTIHYQVTVTNFGNVALGPSRVIDPLLGVDMTIPALAIGEIRAIPVTYQVPSHALIGSVIDNMITVQSPEAGTAQAEAIVTVVGLGLALTKTADRQFAIQGDTMFYTLTVTNLTDAPQTNVVLADETLGFHEVIPVLDAGATIERTISFVVPSVPDGTALRNIATCSSDQSPPEQAEAVVGVNSELVFTTLRVTKIPDKSIASPGETIVYTASVTNTGSSTATTITLRDSLTGTQFVLPSLAPGEKKFVTFSYTVPVNTKQGTVIHNVVLVTSPQTDPITAEADVPIALPHALLELTKTADRPSAKPGETVYFRISVTNKSAIDLHTVRVFDNLTQFSTVIPVLHPGETRAFAQTFQIPLDARGGDVFVNTATAFSDETPFEQASVSVSTVSIPEFTLKETVDRPVVFGGETVLFTIHSENVGNVDLINFVLRAPLFHFVLRIARFQVGGKFTGRFPFVTPEVEDDTVFISPVTAQADNKGPKHVEASVLVLPEDDE</sequence>
<dbReference type="OrthoDB" id="2056814at2"/>
<organism evidence="3 4">
    <name type="scientific">Paenibacillus cellulosilyticus</name>
    <dbReference type="NCBI Taxonomy" id="375489"/>
    <lineage>
        <taxon>Bacteria</taxon>
        <taxon>Bacillati</taxon>
        <taxon>Bacillota</taxon>
        <taxon>Bacilli</taxon>
        <taxon>Bacillales</taxon>
        <taxon>Paenibacillaceae</taxon>
        <taxon>Paenibacillus</taxon>
    </lineage>
</organism>
<dbReference type="InterPro" id="IPR036465">
    <property type="entry name" value="vWFA_dom_sf"/>
</dbReference>
<accession>A0A2V2YDA9</accession>
<dbReference type="InterPro" id="IPR055354">
    <property type="entry name" value="DUF7507"/>
</dbReference>
<dbReference type="InterPro" id="IPR002035">
    <property type="entry name" value="VWF_A"/>
</dbReference>
<dbReference type="InterPro" id="IPR013783">
    <property type="entry name" value="Ig-like_fold"/>
</dbReference>
<comment type="caution">
    <text evidence="3">The sequence shown here is derived from an EMBL/GenBank/DDBJ whole genome shotgun (WGS) entry which is preliminary data.</text>
</comment>
<keyword evidence="4" id="KW-1185">Reference proteome</keyword>
<dbReference type="NCBIfam" id="TIGR01451">
    <property type="entry name" value="B_ant_repeat"/>
    <property type="match status" value="6"/>
</dbReference>
<dbReference type="PANTHER" id="PTHR34819:SF3">
    <property type="entry name" value="CELL SURFACE PROTEIN"/>
    <property type="match status" value="1"/>
</dbReference>
<gene>
    <name evidence="3" type="ORF">DFQ01_1555</name>
</gene>
<name>A0A2V2YDA9_9BACL</name>
<evidence type="ECO:0000313" key="3">
    <source>
        <dbReference type="EMBL" id="PWV88189.1"/>
    </source>
</evidence>
<dbReference type="SUPFAM" id="SSF53300">
    <property type="entry name" value="vWA-like"/>
    <property type="match status" value="1"/>
</dbReference>
<dbReference type="PANTHER" id="PTHR34819">
    <property type="entry name" value="LARGE CYSTEINE-RICH PERIPLASMIC PROTEIN OMCB"/>
    <property type="match status" value="1"/>
</dbReference>
<dbReference type="Gene3D" id="2.60.40.10">
    <property type="entry name" value="Immunoglobulins"/>
    <property type="match status" value="2"/>
</dbReference>
<protein>
    <submittedName>
        <fullName evidence="3">Putative repeat protein (TIGR01451 family)</fullName>
    </submittedName>
</protein>
<feature type="domain" description="VWFA" evidence="2">
    <location>
        <begin position="102"/>
        <end position="153"/>
    </location>
</feature>
<reference evidence="3 4" key="1">
    <citation type="submission" date="2018-05" db="EMBL/GenBank/DDBJ databases">
        <title>Genomic Encyclopedia of Type Strains, Phase III (KMG-III): the genomes of soil and plant-associated and newly described type strains.</title>
        <authorList>
            <person name="Whitman W."/>
        </authorList>
    </citation>
    <scope>NUCLEOTIDE SEQUENCE [LARGE SCALE GENOMIC DNA]</scope>
    <source>
        <strain evidence="3 4">CECT 5696</strain>
    </source>
</reference>
<evidence type="ECO:0000256" key="1">
    <source>
        <dbReference type="SAM" id="MobiDB-lite"/>
    </source>
</evidence>
<dbReference type="Gene3D" id="3.40.50.410">
    <property type="entry name" value="von Willebrand factor, type A domain"/>
    <property type="match status" value="1"/>
</dbReference>
<dbReference type="RefSeq" id="WP_110047663.1">
    <property type="nucleotide sequence ID" value="NZ_QGTQ01000055.1"/>
</dbReference>
<dbReference type="EMBL" id="QGTQ01000055">
    <property type="protein sequence ID" value="PWV88189.1"/>
    <property type="molecule type" value="Genomic_DNA"/>
</dbReference>